<protein>
    <recommendedName>
        <fullName evidence="3">HTH cro/C1-type domain-containing protein</fullName>
    </recommendedName>
</protein>
<dbReference type="AlphaFoldDB" id="K0ZAR7"/>
<keyword evidence="1" id="KW-0238">DNA-binding</keyword>
<evidence type="ECO:0000259" key="3">
    <source>
        <dbReference type="PROSITE" id="PS50943"/>
    </source>
</evidence>
<name>K0ZAR7_9ACTN</name>
<keyword evidence="2" id="KW-0472">Membrane</keyword>
<evidence type="ECO:0000313" key="5">
    <source>
        <dbReference type="Proteomes" id="UP000006069"/>
    </source>
</evidence>
<dbReference type="EMBL" id="ADMD01000001">
    <property type="protein sequence ID" value="EJZ84490.1"/>
    <property type="molecule type" value="Genomic_DNA"/>
</dbReference>
<keyword evidence="5" id="KW-1185">Reference proteome</keyword>
<proteinExistence type="predicted"/>
<dbReference type="PATRIC" id="fig|742818.3.peg.97"/>
<accession>K0ZAR7</accession>
<evidence type="ECO:0000256" key="1">
    <source>
        <dbReference type="ARBA" id="ARBA00023125"/>
    </source>
</evidence>
<dbReference type="Pfam" id="PF01381">
    <property type="entry name" value="HTH_3"/>
    <property type="match status" value="1"/>
</dbReference>
<keyword evidence="2" id="KW-0812">Transmembrane</keyword>
<feature type="transmembrane region" description="Helical" evidence="2">
    <location>
        <begin position="184"/>
        <end position="206"/>
    </location>
</feature>
<dbReference type="PANTHER" id="PTHR46558">
    <property type="entry name" value="TRACRIPTIONAL REGULATORY PROTEIN-RELATED-RELATED"/>
    <property type="match status" value="1"/>
</dbReference>
<dbReference type="CDD" id="cd00093">
    <property type="entry name" value="HTH_XRE"/>
    <property type="match status" value="1"/>
</dbReference>
<feature type="transmembrane region" description="Helical" evidence="2">
    <location>
        <begin position="109"/>
        <end position="128"/>
    </location>
</feature>
<dbReference type="SMART" id="SM00530">
    <property type="entry name" value="HTH_XRE"/>
    <property type="match status" value="1"/>
</dbReference>
<dbReference type="SUPFAM" id="SSF47413">
    <property type="entry name" value="lambda repressor-like DNA-binding domains"/>
    <property type="match status" value="1"/>
</dbReference>
<evidence type="ECO:0000313" key="4">
    <source>
        <dbReference type="EMBL" id="EJZ84490.1"/>
    </source>
</evidence>
<dbReference type="InParanoid" id="K0ZAR7"/>
<dbReference type="HOGENOM" id="CLU_066192_2_2_11"/>
<dbReference type="InterPro" id="IPR010982">
    <property type="entry name" value="Lambda_DNA-bd_dom_sf"/>
</dbReference>
<dbReference type="Proteomes" id="UP000006069">
    <property type="component" value="Unassembled WGS sequence"/>
</dbReference>
<comment type="caution">
    <text evidence="4">The sequence shown here is derived from an EMBL/GenBank/DDBJ whole genome shotgun (WGS) entry which is preliminary data.</text>
</comment>
<dbReference type="Gene3D" id="1.10.260.40">
    <property type="entry name" value="lambda repressor-like DNA-binding domains"/>
    <property type="match status" value="1"/>
</dbReference>
<dbReference type="eggNOG" id="COG1476">
    <property type="taxonomic scope" value="Bacteria"/>
</dbReference>
<reference evidence="4 5" key="1">
    <citation type="submission" date="2012-08" db="EMBL/GenBank/DDBJ databases">
        <title>The Genome Sequence of Slackia piriformis YIT 12062.</title>
        <authorList>
            <consortium name="The Broad Institute Genome Sequencing Platform"/>
            <person name="Earl A."/>
            <person name="Ward D."/>
            <person name="Feldgarden M."/>
            <person name="Gevers D."/>
            <person name="Morotomi M."/>
            <person name="Walker B."/>
            <person name="Young S.K."/>
            <person name="Zeng Q."/>
            <person name="Gargeya S."/>
            <person name="Fitzgerald M."/>
            <person name="Haas B."/>
            <person name="Abouelleil A."/>
            <person name="Alvarado L."/>
            <person name="Arachchi H.M."/>
            <person name="Berlin A.M."/>
            <person name="Chapman S.B."/>
            <person name="Goldberg J."/>
            <person name="Griggs A."/>
            <person name="Gujja S."/>
            <person name="Hansen M."/>
            <person name="Howarth C."/>
            <person name="Imamovic A."/>
            <person name="Larimer J."/>
            <person name="McCowen C."/>
            <person name="Montmayeur A."/>
            <person name="Murphy C."/>
            <person name="Neiman D."/>
            <person name="Pearson M."/>
            <person name="Priest M."/>
            <person name="Roberts A."/>
            <person name="Saif S."/>
            <person name="Shea T."/>
            <person name="Sisk P."/>
            <person name="Sykes S."/>
            <person name="Wortman J."/>
            <person name="Nusbaum C."/>
            <person name="Birren B."/>
        </authorList>
    </citation>
    <scope>NUCLEOTIDE SEQUENCE [LARGE SCALE GENOMIC DNA]</scope>
    <source>
        <strain evidence="4 5">YIT 12062</strain>
    </source>
</reference>
<organism evidence="4 5">
    <name type="scientific">Slackia piriformis YIT 12062</name>
    <dbReference type="NCBI Taxonomy" id="742818"/>
    <lineage>
        <taxon>Bacteria</taxon>
        <taxon>Bacillati</taxon>
        <taxon>Actinomycetota</taxon>
        <taxon>Coriobacteriia</taxon>
        <taxon>Eggerthellales</taxon>
        <taxon>Eggerthellaceae</taxon>
        <taxon>Slackia</taxon>
    </lineage>
</organism>
<dbReference type="OrthoDB" id="9805856at2"/>
<dbReference type="RefSeq" id="WP_009138332.1">
    <property type="nucleotide sequence ID" value="NZ_JH815198.1"/>
</dbReference>
<dbReference type="InterPro" id="IPR001387">
    <property type="entry name" value="Cro/C1-type_HTH"/>
</dbReference>
<feature type="domain" description="HTH cro/C1-type" evidence="3">
    <location>
        <begin position="7"/>
        <end position="61"/>
    </location>
</feature>
<evidence type="ECO:0000256" key="2">
    <source>
        <dbReference type="SAM" id="Phobius"/>
    </source>
</evidence>
<dbReference type="PANTHER" id="PTHR46558:SF15">
    <property type="entry name" value="HELIX-TURN-HELIX DOMAIN PROTEIN"/>
    <property type="match status" value="1"/>
</dbReference>
<keyword evidence="2" id="KW-1133">Transmembrane helix</keyword>
<dbReference type="PROSITE" id="PS50943">
    <property type="entry name" value="HTH_CROC1"/>
    <property type="match status" value="1"/>
</dbReference>
<sequence length="212" mass="23626">MDISNQIKKRRTDMGLSQEELAERIYVSRQTISNWETDKTYPDIQSLLLLSILFDTTIDVLVKGDLDMMENTVASADAKRMRTLAITMSALLVLMIPFALAGIALWGPLGILLGLAPWAASIVVSVILERIKVENDVQTYREILAFQKGKPVDRTNRTERAVRRQAKMKKAYSNKPLWQAATRALGIGIAFTAIGAILGYATAMFFDMALPF</sequence>
<dbReference type="GO" id="GO:0003677">
    <property type="term" value="F:DNA binding"/>
    <property type="evidence" value="ECO:0007669"/>
    <property type="project" value="UniProtKB-KW"/>
</dbReference>
<feature type="transmembrane region" description="Helical" evidence="2">
    <location>
        <begin position="83"/>
        <end position="103"/>
    </location>
</feature>
<gene>
    <name evidence="4" type="ORF">HMPREF9451_00091</name>
</gene>